<dbReference type="CDD" id="cd07011">
    <property type="entry name" value="cupin_PMI_type_I_N"/>
    <property type="match status" value="1"/>
</dbReference>
<evidence type="ECO:0000259" key="11">
    <source>
        <dbReference type="Pfam" id="PF20511"/>
    </source>
</evidence>
<feature type="domain" description="Phosphomannose isomerase type I catalytic" evidence="11">
    <location>
        <begin position="2"/>
        <end position="141"/>
    </location>
</feature>
<dbReference type="UniPathway" id="UPA00126">
    <property type="reaction ID" value="UER00423"/>
</dbReference>
<evidence type="ECO:0000256" key="7">
    <source>
        <dbReference type="ARBA" id="ARBA00022833"/>
    </source>
</evidence>
<evidence type="ECO:0000256" key="5">
    <source>
        <dbReference type="ARBA" id="ARBA00011956"/>
    </source>
</evidence>
<dbReference type="PROSITE" id="PS00965">
    <property type="entry name" value="PMI_I_1"/>
    <property type="match status" value="1"/>
</dbReference>
<evidence type="ECO:0000256" key="2">
    <source>
        <dbReference type="ARBA" id="ARBA00001947"/>
    </source>
</evidence>
<reference evidence="13 14" key="1">
    <citation type="journal article" date="2015" name="Genome Biol. Evol.">
        <title>The genome of winter moth (Operophtera brumata) provides a genomic perspective on sexual dimorphism and phenology.</title>
        <authorList>
            <person name="Derks M.F."/>
            <person name="Smit S."/>
            <person name="Salis L."/>
            <person name="Schijlen E."/>
            <person name="Bossers A."/>
            <person name="Mateman C."/>
            <person name="Pijl A.S."/>
            <person name="de Ridder D."/>
            <person name="Groenen M.A."/>
            <person name="Visser M.E."/>
            <person name="Megens H.J."/>
        </authorList>
    </citation>
    <scope>NUCLEOTIDE SEQUENCE [LARGE SCALE GENOMIC DNA]</scope>
    <source>
        <strain evidence="13">WM2013NL</strain>
        <tissue evidence="13">Head and thorax</tissue>
    </source>
</reference>
<dbReference type="InterPro" id="IPR046458">
    <property type="entry name" value="PMI_typeI_hel"/>
</dbReference>
<keyword evidence="14" id="KW-1185">Reference proteome</keyword>
<comment type="pathway">
    <text evidence="3">Nucleotide-sugar biosynthesis; GDP-alpha-D-mannose biosynthesis; alpha-D-mannose 1-phosphate from D-fructose 6-phosphate: step 1/2.</text>
</comment>
<comment type="cofactor">
    <cofactor evidence="2">
        <name>Zn(2+)</name>
        <dbReference type="ChEBI" id="CHEBI:29105"/>
    </cofactor>
</comment>
<evidence type="ECO:0000313" key="13">
    <source>
        <dbReference type="EMBL" id="KOB72543.1"/>
    </source>
</evidence>
<dbReference type="STRING" id="104452.A0A0L7LAM8"/>
<comment type="catalytic activity">
    <reaction evidence="1">
        <text>D-mannose 6-phosphate = D-fructose 6-phosphate</text>
        <dbReference type="Rhea" id="RHEA:12356"/>
        <dbReference type="ChEBI" id="CHEBI:58735"/>
        <dbReference type="ChEBI" id="CHEBI:61527"/>
        <dbReference type="EC" id="5.3.1.8"/>
    </reaction>
</comment>
<dbReference type="NCBIfam" id="TIGR00218">
    <property type="entry name" value="manA"/>
    <property type="match status" value="1"/>
</dbReference>
<dbReference type="Pfam" id="PF20511">
    <property type="entry name" value="PMI_typeI_cat"/>
    <property type="match status" value="1"/>
</dbReference>
<dbReference type="InterPro" id="IPR001250">
    <property type="entry name" value="Man6P_Isoase-1"/>
</dbReference>
<dbReference type="InterPro" id="IPR011051">
    <property type="entry name" value="RmlC_Cupin_sf"/>
</dbReference>
<comment type="similarity">
    <text evidence="4">Belongs to the mannose-6-phosphate isomerase type 1 family.</text>
</comment>
<name>A0A0L7LAM8_OPEBR</name>
<feature type="domain" description="Phosphomannose isomerase type I helical insertion" evidence="12">
    <location>
        <begin position="161"/>
        <end position="240"/>
    </location>
</feature>
<dbReference type="GO" id="GO:0009298">
    <property type="term" value="P:GDP-mannose biosynthetic process"/>
    <property type="evidence" value="ECO:0007669"/>
    <property type="project" value="UniProtKB-UniPathway"/>
</dbReference>
<protein>
    <recommendedName>
        <fullName evidence="5">mannose-6-phosphate isomerase</fullName>
        <ecNumber evidence="5">5.3.1.8</ecNumber>
    </recommendedName>
    <alternativeName>
        <fullName evidence="9">Phosphohexomutase</fullName>
    </alternativeName>
    <alternativeName>
        <fullName evidence="10">Phosphomannose isomerase</fullName>
    </alternativeName>
</protein>
<dbReference type="GO" id="GO:0008270">
    <property type="term" value="F:zinc ion binding"/>
    <property type="evidence" value="ECO:0007669"/>
    <property type="project" value="InterPro"/>
</dbReference>
<evidence type="ECO:0000256" key="3">
    <source>
        <dbReference type="ARBA" id="ARBA00004666"/>
    </source>
</evidence>
<dbReference type="GO" id="GO:0005829">
    <property type="term" value="C:cytosol"/>
    <property type="evidence" value="ECO:0007669"/>
    <property type="project" value="TreeGrafter"/>
</dbReference>
<dbReference type="Proteomes" id="UP000037510">
    <property type="component" value="Unassembled WGS sequence"/>
</dbReference>
<dbReference type="PANTHER" id="PTHR10309:SF0">
    <property type="entry name" value="MANNOSE-6-PHOSPHATE ISOMERASE"/>
    <property type="match status" value="1"/>
</dbReference>
<dbReference type="GO" id="GO:0005975">
    <property type="term" value="P:carbohydrate metabolic process"/>
    <property type="evidence" value="ECO:0007669"/>
    <property type="project" value="InterPro"/>
</dbReference>
<evidence type="ECO:0000256" key="9">
    <source>
        <dbReference type="ARBA" id="ARBA00029741"/>
    </source>
</evidence>
<sequence length="272" mass="30676">MELQCKIQNYDWGKLGHESTVAKLQKSADPSVSIDDNKPYAELWMGTHPNGPSLIIERDILLSEYIKDNLDAIGPAVRQKFGVAVPFLLKVLSVGKALSIQAHPKKELHKALPDMYKDPNHKPELAIALTPFEALCGFRPLKEIQDFIRKLPELSQILSKESVDSFLSHGEQGESDKVLKPVFHSLMSCDKDAVANSLKSLLERLPNEDESTQKHLLFPLLQRLHEDYPRDVGCFAPYFMNYMELRPGQAIFLNPSLPHAYLSGGNIIYILF</sequence>
<proteinExistence type="inferred from homology"/>
<gene>
    <name evidence="13" type="ORF">OBRU01_12963</name>
</gene>
<evidence type="ECO:0000256" key="4">
    <source>
        <dbReference type="ARBA" id="ARBA00010772"/>
    </source>
</evidence>
<dbReference type="InterPro" id="IPR018050">
    <property type="entry name" value="Pmannose_isomerase-type1_CS"/>
</dbReference>
<evidence type="ECO:0000256" key="8">
    <source>
        <dbReference type="ARBA" id="ARBA00023235"/>
    </source>
</evidence>
<evidence type="ECO:0000313" key="14">
    <source>
        <dbReference type="Proteomes" id="UP000037510"/>
    </source>
</evidence>
<dbReference type="InterPro" id="IPR016305">
    <property type="entry name" value="Mannose-6-P_Isomerase"/>
</dbReference>
<dbReference type="InterPro" id="IPR014710">
    <property type="entry name" value="RmlC-like_jellyroll"/>
</dbReference>
<comment type="caution">
    <text evidence="13">The sequence shown here is derived from an EMBL/GenBank/DDBJ whole genome shotgun (WGS) entry which is preliminary data.</text>
</comment>
<dbReference type="AlphaFoldDB" id="A0A0L7LAM8"/>
<dbReference type="EC" id="5.3.1.8" evidence="5"/>
<keyword evidence="6" id="KW-0479">Metal-binding</keyword>
<dbReference type="GO" id="GO:0004476">
    <property type="term" value="F:mannose-6-phosphate isomerase activity"/>
    <property type="evidence" value="ECO:0007669"/>
    <property type="project" value="UniProtKB-EC"/>
</dbReference>
<accession>A0A0L7LAM8</accession>
<keyword evidence="8 13" id="KW-0413">Isomerase</keyword>
<evidence type="ECO:0000259" key="12">
    <source>
        <dbReference type="Pfam" id="PF20512"/>
    </source>
</evidence>
<dbReference type="PANTHER" id="PTHR10309">
    <property type="entry name" value="MANNOSE-6-PHOSPHATE ISOMERASE"/>
    <property type="match status" value="1"/>
</dbReference>
<evidence type="ECO:0000256" key="10">
    <source>
        <dbReference type="ARBA" id="ARBA00030762"/>
    </source>
</evidence>
<dbReference type="Gene3D" id="2.60.120.10">
    <property type="entry name" value="Jelly Rolls"/>
    <property type="match status" value="1"/>
</dbReference>
<evidence type="ECO:0000256" key="6">
    <source>
        <dbReference type="ARBA" id="ARBA00022723"/>
    </source>
</evidence>
<keyword evidence="7" id="KW-0862">Zinc</keyword>
<dbReference type="PRINTS" id="PR00714">
    <property type="entry name" value="MAN6PISMRASE"/>
</dbReference>
<dbReference type="InterPro" id="IPR046457">
    <property type="entry name" value="PMI_typeI_cat"/>
</dbReference>
<organism evidence="13 14">
    <name type="scientific">Operophtera brumata</name>
    <name type="common">Winter moth</name>
    <name type="synonym">Phalaena brumata</name>
    <dbReference type="NCBI Taxonomy" id="104452"/>
    <lineage>
        <taxon>Eukaryota</taxon>
        <taxon>Metazoa</taxon>
        <taxon>Ecdysozoa</taxon>
        <taxon>Arthropoda</taxon>
        <taxon>Hexapoda</taxon>
        <taxon>Insecta</taxon>
        <taxon>Pterygota</taxon>
        <taxon>Neoptera</taxon>
        <taxon>Endopterygota</taxon>
        <taxon>Lepidoptera</taxon>
        <taxon>Glossata</taxon>
        <taxon>Ditrysia</taxon>
        <taxon>Geometroidea</taxon>
        <taxon>Geometridae</taxon>
        <taxon>Larentiinae</taxon>
        <taxon>Operophtera</taxon>
    </lineage>
</organism>
<dbReference type="SUPFAM" id="SSF51182">
    <property type="entry name" value="RmlC-like cupins"/>
    <property type="match status" value="1"/>
</dbReference>
<dbReference type="EMBL" id="JTDY01001918">
    <property type="protein sequence ID" value="KOB72543.1"/>
    <property type="molecule type" value="Genomic_DNA"/>
</dbReference>
<evidence type="ECO:0000256" key="1">
    <source>
        <dbReference type="ARBA" id="ARBA00000757"/>
    </source>
</evidence>
<dbReference type="Pfam" id="PF20512">
    <property type="entry name" value="PMI_typeI_hel"/>
    <property type="match status" value="1"/>
</dbReference>